<reference evidence="2" key="1">
    <citation type="journal article" date="2021" name="Genome Biol. Evol.">
        <title>The assembled and annotated genome of the fairy-ring fungus Marasmius oreades.</title>
        <authorList>
            <person name="Hiltunen M."/>
            <person name="Ament-Velasquez S.L."/>
            <person name="Johannesson H."/>
        </authorList>
    </citation>
    <scope>NUCLEOTIDE SEQUENCE</scope>
    <source>
        <strain evidence="2">03SP1</strain>
    </source>
</reference>
<proteinExistence type="predicted"/>
<gene>
    <name evidence="2" type="ORF">E1B28_008675</name>
</gene>
<feature type="region of interest" description="Disordered" evidence="1">
    <location>
        <begin position="91"/>
        <end position="111"/>
    </location>
</feature>
<evidence type="ECO:0000313" key="2">
    <source>
        <dbReference type="EMBL" id="KAG7092313.1"/>
    </source>
</evidence>
<evidence type="ECO:0000256" key="1">
    <source>
        <dbReference type="SAM" id="MobiDB-lite"/>
    </source>
</evidence>
<dbReference type="AlphaFoldDB" id="A0A9P7USC7"/>
<comment type="caution">
    <text evidence="2">The sequence shown here is derived from an EMBL/GenBank/DDBJ whole genome shotgun (WGS) entry which is preliminary data.</text>
</comment>
<protein>
    <submittedName>
        <fullName evidence="2">Uncharacterized protein</fullName>
    </submittedName>
</protein>
<dbReference type="RefSeq" id="XP_043008783.1">
    <property type="nucleotide sequence ID" value="XM_043153499.1"/>
</dbReference>
<organism evidence="2 3">
    <name type="scientific">Marasmius oreades</name>
    <name type="common">fairy-ring Marasmius</name>
    <dbReference type="NCBI Taxonomy" id="181124"/>
    <lineage>
        <taxon>Eukaryota</taxon>
        <taxon>Fungi</taxon>
        <taxon>Dikarya</taxon>
        <taxon>Basidiomycota</taxon>
        <taxon>Agaricomycotina</taxon>
        <taxon>Agaricomycetes</taxon>
        <taxon>Agaricomycetidae</taxon>
        <taxon>Agaricales</taxon>
        <taxon>Marasmiineae</taxon>
        <taxon>Marasmiaceae</taxon>
        <taxon>Marasmius</taxon>
    </lineage>
</organism>
<evidence type="ECO:0000313" key="3">
    <source>
        <dbReference type="Proteomes" id="UP001049176"/>
    </source>
</evidence>
<dbReference type="Pfam" id="PF02410">
    <property type="entry name" value="RsfS"/>
    <property type="match status" value="1"/>
</dbReference>
<accession>A0A9P7USC7</accession>
<dbReference type="Gene3D" id="3.30.460.10">
    <property type="entry name" value="Beta Polymerase, domain 2"/>
    <property type="match status" value="1"/>
</dbReference>
<name>A0A9P7USC7_9AGAR</name>
<dbReference type="KEGG" id="more:E1B28_008675"/>
<dbReference type="InterPro" id="IPR043519">
    <property type="entry name" value="NT_sf"/>
</dbReference>
<dbReference type="OrthoDB" id="21330at2759"/>
<keyword evidence="3" id="KW-1185">Reference proteome</keyword>
<dbReference type="EMBL" id="CM032185">
    <property type="protein sequence ID" value="KAG7092313.1"/>
    <property type="molecule type" value="Genomic_DNA"/>
</dbReference>
<sequence>MSSFSLCLRRTLLRQFSSTPLRAQVPWFIEEPEQIFSTPAPLQRLNRARPIPEDAPIVLRDLHSQLLQSPHLEPSELLITRAADIRPPLGAALPLRRPQGRRKRGGTDAGESMYDIPGSLWNWMVFAQVKEGTESKGAIESVVRVVRRTLLQVHPPLPLPPNSKRRMQNGWAMIDGGDFAVHVISKVAREKYFTKGLLE</sequence>
<dbReference type="GeneID" id="66077751"/>
<dbReference type="Proteomes" id="UP001049176">
    <property type="component" value="Chromosome 5"/>
</dbReference>